<evidence type="ECO:0000313" key="6">
    <source>
        <dbReference type="EMBL" id="KAF5378127.1"/>
    </source>
</evidence>
<evidence type="ECO:0000256" key="1">
    <source>
        <dbReference type="ARBA" id="ARBA00012513"/>
    </source>
</evidence>
<dbReference type="OrthoDB" id="5579860at2759"/>
<dbReference type="PROSITE" id="PS00108">
    <property type="entry name" value="PROTEIN_KINASE_ST"/>
    <property type="match status" value="1"/>
</dbReference>
<dbReference type="GO" id="GO:0004674">
    <property type="term" value="F:protein serine/threonine kinase activity"/>
    <property type="evidence" value="ECO:0007669"/>
    <property type="project" value="UniProtKB-EC"/>
</dbReference>
<dbReference type="InterPro" id="IPR011009">
    <property type="entry name" value="Kinase-like_dom_sf"/>
</dbReference>
<evidence type="ECO:0000313" key="7">
    <source>
        <dbReference type="Proteomes" id="UP000565441"/>
    </source>
</evidence>
<evidence type="ECO:0000259" key="5">
    <source>
        <dbReference type="PROSITE" id="PS50011"/>
    </source>
</evidence>
<protein>
    <recommendedName>
        <fullName evidence="1">non-specific serine/threonine protein kinase</fullName>
        <ecNumber evidence="1">2.7.11.1</ecNumber>
    </recommendedName>
</protein>
<feature type="binding site" evidence="4">
    <location>
        <position position="47"/>
    </location>
    <ligand>
        <name>ATP</name>
        <dbReference type="ChEBI" id="CHEBI:30616"/>
    </ligand>
</feature>
<keyword evidence="3 4" id="KW-0067">ATP-binding</keyword>
<dbReference type="EC" id="2.7.11.1" evidence="1"/>
<dbReference type="SMART" id="SM00220">
    <property type="entry name" value="S_TKc"/>
    <property type="match status" value="1"/>
</dbReference>
<accession>A0A8H5M282</accession>
<evidence type="ECO:0000256" key="3">
    <source>
        <dbReference type="ARBA" id="ARBA00022840"/>
    </source>
</evidence>
<dbReference type="InterPro" id="IPR000719">
    <property type="entry name" value="Prot_kinase_dom"/>
</dbReference>
<dbReference type="PROSITE" id="PS50011">
    <property type="entry name" value="PROTEIN_KINASE_DOM"/>
    <property type="match status" value="1"/>
</dbReference>
<dbReference type="PROSITE" id="PS00107">
    <property type="entry name" value="PROTEIN_KINASE_ATP"/>
    <property type="match status" value="1"/>
</dbReference>
<dbReference type="EMBL" id="JAACJP010000021">
    <property type="protein sequence ID" value="KAF5378127.1"/>
    <property type="molecule type" value="Genomic_DNA"/>
</dbReference>
<gene>
    <name evidence="6" type="ORF">D9615_007577</name>
</gene>
<sequence length="596" mass="66937">MTVAEEWYLRADAQVGEGTFGRVYKAIRVATAQVVALKKSRASLALKSTLLNHERLLLQRLEGHPSIPKVLAYGRLKHFEYLAMEFLGMALDDVQKHCWCLPMDNVLLVADQMVSALEHLHKSGIVHCDLKPGNILLHPTDPKRLYLVDYGFGRVIAPTTQATSTNTPSYHVIGTPLYASLNMHYGNRSTLGPAPRDDVESLGYSLLHLARGYLPWSYNVRHGTRKTQHDQVRIKKQRHTGADLASNGLPCIGEMIDYARSLMFDQLPDYKLLRSQIQETRRRAGAHHFYSVDWNIPHKTPDDLLLCPVPNDPIFPLRSGQIVCCQADVRTTLEGYSARAGDPSFWRDSSLSPERWNTAVRPAVVLNVEIDKRTMLWSVHVACIGRGALSSTSPNVVPISPLPAKGSVTPNPTWPLSECYCYIFPRPMKFLCYPGEIESVASTWTLSTADIDHLRKKFDNDAFARTLKSSETYRPYEDVFVKVTALGADVKHSDAMGQPIEWGGCKAWFEEHADLALRRREHERGTVEEPMMGDAPSDSYWEWDFERWGHCQGELDSSLAAGVDGATAFPNLPPLPVIVDVEMSDDVRYKASLTWV</sequence>
<evidence type="ECO:0000256" key="2">
    <source>
        <dbReference type="ARBA" id="ARBA00022741"/>
    </source>
</evidence>
<evidence type="ECO:0000256" key="4">
    <source>
        <dbReference type="PROSITE-ProRule" id="PRU10141"/>
    </source>
</evidence>
<feature type="domain" description="Protein kinase" evidence="5">
    <location>
        <begin position="9"/>
        <end position="290"/>
    </location>
</feature>
<dbReference type="GO" id="GO:0005524">
    <property type="term" value="F:ATP binding"/>
    <property type="evidence" value="ECO:0007669"/>
    <property type="project" value="UniProtKB-UniRule"/>
</dbReference>
<reference evidence="6 7" key="1">
    <citation type="journal article" date="2020" name="ISME J.">
        <title>Uncovering the hidden diversity of litter-decomposition mechanisms in mushroom-forming fungi.</title>
        <authorList>
            <person name="Floudas D."/>
            <person name="Bentzer J."/>
            <person name="Ahren D."/>
            <person name="Johansson T."/>
            <person name="Persson P."/>
            <person name="Tunlid A."/>
        </authorList>
    </citation>
    <scope>NUCLEOTIDE SEQUENCE [LARGE SCALE GENOMIC DNA]</scope>
    <source>
        <strain evidence="6 7">CBS 661.87</strain>
    </source>
</reference>
<dbReference type="InterPro" id="IPR017441">
    <property type="entry name" value="Protein_kinase_ATP_BS"/>
</dbReference>
<dbReference type="Pfam" id="PF00069">
    <property type="entry name" value="Pkinase"/>
    <property type="match status" value="1"/>
</dbReference>
<dbReference type="SUPFAM" id="SSF56112">
    <property type="entry name" value="Protein kinase-like (PK-like)"/>
    <property type="match status" value="1"/>
</dbReference>
<keyword evidence="7" id="KW-1185">Reference proteome</keyword>
<dbReference type="InterPro" id="IPR050235">
    <property type="entry name" value="CK1_Ser-Thr_kinase"/>
</dbReference>
<dbReference type="Proteomes" id="UP000565441">
    <property type="component" value="Unassembled WGS sequence"/>
</dbReference>
<organism evidence="6 7">
    <name type="scientific">Tricholomella constricta</name>
    <dbReference type="NCBI Taxonomy" id="117010"/>
    <lineage>
        <taxon>Eukaryota</taxon>
        <taxon>Fungi</taxon>
        <taxon>Dikarya</taxon>
        <taxon>Basidiomycota</taxon>
        <taxon>Agaricomycotina</taxon>
        <taxon>Agaricomycetes</taxon>
        <taxon>Agaricomycetidae</taxon>
        <taxon>Agaricales</taxon>
        <taxon>Tricholomatineae</taxon>
        <taxon>Lyophyllaceae</taxon>
        <taxon>Tricholomella</taxon>
    </lineage>
</organism>
<keyword evidence="2 4" id="KW-0547">Nucleotide-binding</keyword>
<dbReference type="AlphaFoldDB" id="A0A8H5M282"/>
<name>A0A8H5M282_9AGAR</name>
<proteinExistence type="predicted"/>
<comment type="caution">
    <text evidence="6">The sequence shown here is derived from an EMBL/GenBank/DDBJ whole genome shotgun (WGS) entry which is preliminary data.</text>
</comment>
<dbReference type="PANTHER" id="PTHR11909">
    <property type="entry name" value="CASEIN KINASE-RELATED"/>
    <property type="match status" value="1"/>
</dbReference>
<dbReference type="InterPro" id="IPR008271">
    <property type="entry name" value="Ser/Thr_kinase_AS"/>
</dbReference>
<dbReference type="Gene3D" id="1.10.510.10">
    <property type="entry name" value="Transferase(Phosphotransferase) domain 1"/>
    <property type="match status" value="1"/>
</dbReference>